<gene>
    <name evidence="1" type="primary">61</name>
    <name evidence="1" type="ORF">SEA_NIBB_61</name>
</gene>
<sequence>MSNFAQVGTVIVPTAGSSIGKPRFAAVEPVEVLVGVRADLGEVVVQVDGNKGALPPLVPEKAAQLGVLLGNGAAMAAELAEAYRSYQAALQAAEDKLAAAMKGGVQ</sequence>
<evidence type="ECO:0000313" key="1">
    <source>
        <dbReference type="EMBL" id="QAX95600.1"/>
    </source>
</evidence>
<keyword evidence="2" id="KW-1185">Reference proteome</keyword>
<evidence type="ECO:0000313" key="2">
    <source>
        <dbReference type="Proteomes" id="UP000290045"/>
    </source>
</evidence>
<dbReference type="Proteomes" id="UP000290045">
    <property type="component" value="Segment"/>
</dbReference>
<dbReference type="RefSeq" id="YP_009953649.1">
    <property type="nucleotide sequence ID" value="NC_051624.1"/>
</dbReference>
<protein>
    <submittedName>
        <fullName evidence="1">Uncharacterized protein</fullName>
    </submittedName>
</protein>
<organism evidence="1 2">
    <name type="scientific">Mycobacterium phage Nibb</name>
    <dbReference type="NCBI Taxonomy" id="2510585"/>
    <lineage>
        <taxon>Viruses</taxon>
        <taxon>Duplodnaviria</taxon>
        <taxon>Heunggongvirae</taxon>
        <taxon>Uroviricota</taxon>
        <taxon>Caudoviricetes</taxon>
        <taxon>Weiservirinae</taxon>
        <taxon>Anayavirus</taxon>
        <taxon>Anayavirus nibb</taxon>
    </lineage>
</organism>
<dbReference type="EMBL" id="MK460246">
    <property type="protein sequence ID" value="QAX95600.1"/>
    <property type="molecule type" value="Genomic_DNA"/>
</dbReference>
<proteinExistence type="predicted"/>
<dbReference type="GeneID" id="60325126"/>
<accession>A0A411B5I2</accession>
<reference evidence="1 2" key="1">
    <citation type="submission" date="2019-01" db="EMBL/GenBank/DDBJ databases">
        <authorList>
            <person name="Neitz A."/>
            <person name="Villela V."/>
            <person name="Anton S."/>
            <person name="Buhyoff S."/>
            <person name="Consani M."/>
            <person name="Davis D."/>
            <person name="Haas R."/>
            <person name="Heid C."/>
            <person name="Roop S."/>
            <person name="Braley A.B."/>
            <person name="Ettinger A.-S.H."/>
            <person name="Anders K.R."/>
            <person name="Garlena R.A."/>
            <person name="Russell D.A."/>
            <person name="Pope W.H."/>
            <person name="Jacobs-Sera D."/>
            <person name="Hendrix R.W."/>
            <person name="Hatfull G.F."/>
        </authorList>
    </citation>
    <scope>NUCLEOTIDE SEQUENCE [LARGE SCALE GENOMIC DNA]</scope>
</reference>
<dbReference type="KEGG" id="vg:60325126"/>
<name>A0A411B5I2_9CAUD</name>